<feature type="signal peptide" evidence="2">
    <location>
        <begin position="1"/>
        <end position="18"/>
    </location>
</feature>
<evidence type="ECO:0000313" key="4">
    <source>
        <dbReference type="Proteomes" id="UP000187013"/>
    </source>
</evidence>
<dbReference type="GO" id="GO:0004067">
    <property type="term" value="F:asparaginase activity"/>
    <property type="evidence" value="ECO:0007669"/>
    <property type="project" value="UniProtKB-UniRule"/>
</dbReference>
<dbReference type="InterPro" id="IPR036152">
    <property type="entry name" value="Asp/glu_Ase-like_sf"/>
</dbReference>
<name>A0A1Q3A501_ZYGRO</name>
<sequence length="469" mass="45725">MKLSVLATALAVCSAVIANPVNPVQDLLHKRVDSASAVGGSAATTADAAAGSASPVSGSMPATATTPAVVSGSSIASSISPSSTGGVGSNTTAPAAAAGSSNTTAPAAAVGSSNTTAPAAAAGSSNTTAPAAAAGSSNTTAPAAGGYSNTTAAAGSSNTTAPAAAAGSSNTTVPAAGYSNTTAAAGSSNTSSVPGKVVVFVTGGTVGLKNSSDVSIITLFNSSQALNITQLYSLAARVNATLGLETTQSVVIVSNEESLEPLGIFTSLLFNTAKPLVIAQNGAVGVPIAKQSSSSARGPLVIGDNKLIYPGVFAPSGDDSSSCAAVGIASDFTNATWFFEYSVPALVSPSSVVKQNYSNFTNYNITNTPVVPIIYDGDYSSQLISSLPSASGFVVVSSGSNSTLSTVRNSSSPIVFAEAGSSLRYVGKEDVPSGTIPAGYLSPIKAQILLSVAAANGVRDQQALSSLFP</sequence>
<dbReference type="Proteomes" id="UP000187013">
    <property type="component" value="Unassembled WGS sequence"/>
</dbReference>
<dbReference type="EMBL" id="BDGX01000026">
    <property type="protein sequence ID" value="GAV50792.1"/>
    <property type="molecule type" value="Genomic_DNA"/>
</dbReference>
<gene>
    <name evidence="3" type="ORF">ZYGR_0Z02150</name>
</gene>
<dbReference type="SUPFAM" id="SSF53774">
    <property type="entry name" value="Glutaminase/Asparaginase"/>
    <property type="match status" value="1"/>
</dbReference>
<dbReference type="PROSITE" id="PS51732">
    <property type="entry name" value="ASN_GLN_ASE_3"/>
    <property type="match status" value="1"/>
</dbReference>
<dbReference type="eggNOG" id="KOG0503">
    <property type="taxonomic scope" value="Eukaryota"/>
</dbReference>
<keyword evidence="2" id="KW-0732">Signal</keyword>
<comment type="caution">
    <text evidence="3">The sequence shown here is derived from an EMBL/GenBank/DDBJ whole genome shotgun (WGS) entry which is preliminary data.</text>
</comment>
<accession>A0A1Q3A501</accession>
<feature type="region of interest" description="Disordered" evidence="1">
    <location>
        <begin position="73"/>
        <end position="139"/>
    </location>
</feature>
<evidence type="ECO:0000256" key="1">
    <source>
        <dbReference type="SAM" id="MobiDB-lite"/>
    </source>
</evidence>
<dbReference type="OrthoDB" id="4070114at2759"/>
<evidence type="ECO:0008006" key="5">
    <source>
        <dbReference type="Google" id="ProtNLM"/>
    </source>
</evidence>
<reference evidence="3 4" key="1">
    <citation type="submission" date="2016-08" db="EMBL/GenBank/DDBJ databases">
        <title>Draft genome sequence of allopolyploid Zygosaccharomyces rouxii.</title>
        <authorList>
            <person name="Watanabe J."/>
            <person name="Uehara K."/>
            <person name="Mogi Y."/>
            <person name="Tsukioka Y."/>
        </authorList>
    </citation>
    <scope>NUCLEOTIDE SEQUENCE [LARGE SCALE GENOMIC DNA]</scope>
    <source>
        <strain evidence="3 4">NBRC 110957</strain>
    </source>
</reference>
<dbReference type="InterPro" id="IPR006034">
    <property type="entry name" value="Asparaginase/glutaminase-like"/>
</dbReference>
<dbReference type="AlphaFoldDB" id="A0A1Q3A501"/>
<organism evidence="3 4">
    <name type="scientific">Zygosaccharomyces rouxii</name>
    <dbReference type="NCBI Taxonomy" id="4956"/>
    <lineage>
        <taxon>Eukaryota</taxon>
        <taxon>Fungi</taxon>
        <taxon>Dikarya</taxon>
        <taxon>Ascomycota</taxon>
        <taxon>Saccharomycotina</taxon>
        <taxon>Saccharomycetes</taxon>
        <taxon>Saccharomycetales</taxon>
        <taxon>Saccharomycetaceae</taxon>
        <taxon>Zygosaccharomyces</taxon>
    </lineage>
</organism>
<proteinExistence type="predicted"/>
<protein>
    <recommendedName>
        <fullName evidence="5">Asparaginase</fullName>
    </recommendedName>
</protein>
<feature type="compositionally biased region" description="Polar residues" evidence="1">
    <location>
        <begin position="99"/>
        <end position="139"/>
    </location>
</feature>
<evidence type="ECO:0000313" key="3">
    <source>
        <dbReference type="EMBL" id="GAV50792.1"/>
    </source>
</evidence>
<feature type="chain" id="PRO_5012636998" description="Asparaginase" evidence="2">
    <location>
        <begin position="19"/>
        <end position="469"/>
    </location>
</feature>
<evidence type="ECO:0000256" key="2">
    <source>
        <dbReference type="SAM" id="SignalP"/>
    </source>
</evidence>
<feature type="compositionally biased region" description="Low complexity" evidence="1">
    <location>
        <begin position="73"/>
        <end position="84"/>
    </location>
</feature>